<feature type="compositionally biased region" description="Pro residues" evidence="1">
    <location>
        <begin position="140"/>
        <end position="155"/>
    </location>
</feature>
<name>A0A7R8WI24_9CRUS</name>
<accession>A0A7R8WI24</accession>
<evidence type="ECO:0000256" key="1">
    <source>
        <dbReference type="SAM" id="MobiDB-lite"/>
    </source>
</evidence>
<evidence type="ECO:0000313" key="2">
    <source>
        <dbReference type="EMBL" id="CAD7232098.1"/>
    </source>
</evidence>
<reference evidence="2" key="1">
    <citation type="submission" date="2020-11" db="EMBL/GenBank/DDBJ databases">
        <authorList>
            <person name="Tran Van P."/>
        </authorList>
    </citation>
    <scope>NUCLEOTIDE SEQUENCE</scope>
</reference>
<dbReference type="EMBL" id="OB664216">
    <property type="protein sequence ID" value="CAD7232098.1"/>
    <property type="molecule type" value="Genomic_DNA"/>
</dbReference>
<sequence length="244" mass="26799">MAEDFPAFKIYQHWKPEKIRNDLIIKSVDRLPPELFSVAEKDGGPIDDLSVKESSSVPPSPPSIPVQPMRPLLRASQYGYLDGILTGPASEGTHFSSLRTPKKVSIGSEESGPSSAPPSPMVEGPSHSPFPSNGGIYFVRPPPASPRVTPSPTPMSPHHRLPIAVNPPVIRSSPQLFDHGRPPVIEETNEFRSHYLPLPFPPPVQYSSTVSDNGFVRTLRFRPHDKTFITSKKLYATGQEFHGA</sequence>
<dbReference type="AlphaFoldDB" id="A0A7R8WI24"/>
<feature type="region of interest" description="Disordered" evidence="1">
    <location>
        <begin position="102"/>
        <end position="156"/>
    </location>
</feature>
<organism evidence="2">
    <name type="scientific">Cyprideis torosa</name>
    <dbReference type="NCBI Taxonomy" id="163714"/>
    <lineage>
        <taxon>Eukaryota</taxon>
        <taxon>Metazoa</taxon>
        <taxon>Ecdysozoa</taxon>
        <taxon>Arthropoda</taxon>
        <taxon>Crustacea</taxon>
        <taxon>Oligostraca</taxon>
        <taxon>Ostracoda</taxon>
        <taxon>Podocopa</taxon>
        <taxon>Podocopida</taxon>
        <taxon>Cytherocopina</taxon>
        <taxon>Cytheroidea</taxon>
        <taxon>Cytherideidae</taxon>
        <taxon>Cyprideis</taxon>
    </lineage>
</organism>
<gene>
    <name evidence="2" type="ORF">CTOB1V02_LOCUS9939</name>
</gene>
<proteinExistence type="predicted"/>
<feature type="region of interest" description="Disordered" evidence="1">
    <location>
        <begin position="39"/>
        <end position="69"/>
    </location>
</feature>
<protein>
    <submittedName>
        <fullName evidence="2">Uncharacterized protein</fullName>
    </submittedName>
</protein>
<feature type="compositionally biased region" description="Low complexity" evidence="1">
    <location>
        <begin position="105"/>
        <end position="114"/>
    </location>
</feature>
<feature type="non-terminal residue" evidence="2">
    <location>
        <position position="1"/>
    </location>
</feature>